<dbReference type="Gene3D" id="1.25.40.10">
    <property type="entry name" value="Tetratricopeptide repeat domain"/>
    <property type="match status" value="1"/>
</dbReference>
<protein>
    <submittedName>
        <fullName evidence="3">Uncharacterized protein</fullName>
    </submittedName>
</protein>
<organism evidence="3 4">
    <name type="scientific">Thraustotheca clavata</name>
    <dbReference type="NCBI Taxonomy" id="74557"/>
    <lineage>
        <taxon>Eukaryota</taxon>
        <taxon>Sar</taxon>
        <taxon>Stramenopiles</taxon>
        <taxon>Oomycota</taxon>
        <taxon>Saprolegniomycetes</taxon>
        <taxon>Saprolegniales</taxon>
        <taxon>Achlyaceae</taxon>
        <taxon>Thraustotheca</taxon>
    </lineage>
</organism>
<evidence type="ECO:0000256" key="2">
    <source>
        <dbReference type="ARBA" id="ARBA00022803"/>
    </source>
</evidence>
<keyword evidence="1" id="KW-0677">Repeat</keyword>
<dbReference type="SUPFAM" id="SSF48452">
    <property type="entry name" value="TPR-like"/>
    <property type="match status" value="1"/>
</dbReference>
<sequence>MSSLKEQGNVEFEAKRYKEAEALYAKAILQEPQQHTLYGNRSAARFHLEKYDDALKDAITAVALDPQWAKGYFRQGNALEALGRPRQAQKAYELAAKYGNNKRQVLQKITAVKKIADKVDREKTIRTREEWKEVYSNISDTKMRLGLLVLFWNKSTKHERFAFFMRFLEILAGQSKPNRISKYSADDMQEIPAVAYDGLSVPQPWMEYYDKLDLAKKADMMHDMYMVASPAEQTTIVNDMKYFVHELCGNHNEQDD</sequence>
<keyword evidence="4" id="KW-1185">Reference proteome</keyword>
<dbReference type="AlphaFoldDB" id="A0A1V9Y8G7"/>
<dbReference type="InterPro" id="IPR019734">
    <property type="entry name" value="TPR_rpt"/>
</dbReference>
<accession>A0A1V9Y8G7</accession>
<comment type="caution">
    <text evidence="3">The sequence shown here is derived from an EMBL/GenBank/DDBJ whole genome shotgun (WGS) entry which is preliminary data.</text>
</comment>
<dbReference type="PANTHER" id="PTHR22904">
    <property type="entry name" value="TPR REPEAT CONTAINING PROTEIN"/>
    <property type="match status" value="1"/>
</dbReference>
<name>A0A1V9Y8G7_9STRA</name>
<evidence type="ECO:0000256" key="1">
    <source>
        <dbReference type="ARBA" id="ARBA00022737"/>
    </source>
</evidence>
<dbReference type="EMBL" id="JNBS01004854">
    <property type="protein sequence ID" value="OQR82003.1"/>
    <property type="molecule type" value="Genomic_DNA"/>
</dbReference>
<dbReference type="OrthoDB" id="61240at2759"/>
<proteinExistence type="predicted"/>
<dbReference type="SMART" id="SM00028">
    <property type="entry name" value="TPR"/>
    <property type="match status" value="3"/>
</dbReference>
<dbReference type="GO" id="GO:0051879">
    <property type="term" value="F:Hsp90 protein binding"/>
    <property type="evidence" value="ECO:0007669"/>
    <property type="project" value="TreeGrafter"/>
</dbReference>
<dbReference type="STRING" id="74557.A0A1V9Y8G7"/>
<reference evidence="3 4" key="1">
    <citation type="journal article" date="2014" name="Genome Biol. Evol.">
        <title>The secreted proteins of Achlya hypogyna and Thraustotheca clavata identify the ancestral oomycete secretome and reveal gene acquisitions by horizontal gene transfer.</title>
        <authorList>
            <person name="Misner I."/>
            <person name="Blouin N."/>
            <person name="Leonard G."/>
            <person name="Richards T.A."/>
            <person name="Lane C.E."/>
        </authorList>
    </citation>
    <scope>NUCLEOTIDE SEQUENCE [LARGE SCALE GENOMIC DNA]</scope>
    <source>
        <strain evidence="3 4">ATCC 34112</strain>
    </source>
</reference>
<dbReference type="InterPro" id="IPR011990">
    <property type="entry name" value="TPR-like_helical_dom_sf"/>
</dbReference>
<evidence type="ECO:0000313" key="4">
    <source>
        <dbReference type="Proteomes" id="UP000243217"/>
    </source>
</evidence>
<keyword evidence="2" id="KW-0802">TPR repeat</keyword>
<evidence type="ECO:0000313" key="3">
    <source>
        <dbReference type="EMBL" id="OQR82003.1"/>
    </source>
</evidence>
<gene>
    <name evidence="3" type="ORF">THRCLA_11215</name>
</gene>
<dbReference type="PANTHER" id="PTHR22904:SF523">
    <property type="entry name" value="STRESS-INDUCED-PHOSPHOPROTEIN 1"/>
    <property type="match status" value="1"/>
</dbReference>
<dbReference type="Proteomes" id="UP000243217">
    <property type="component" value="Unassembled WGS sequence"/>
</dbReference>